<keyword evidence="1" id="KW-0378">Hydrolase</keyword>
<dbReference type="Gene3D" id="3.30.379.10">
    <property type="entry name" value="Chitobiase/beta-hexosaminidase domain 2-like"/>
    <property type="match status" value="1"/>
</dbReference>
<protein>
    <recommendedName>
        <fullName evidence="4">Alpha glucuronidase N-terminal domain-containing protein</fullName>
    </recommendedName>
</protein>
<gene>
    <name evidence="2" type="ORF">PAT3040_01510</name>
</gene>
<dbReference type="EMBL" id="BDQX01000069">
    <property type="protein sequence ID" value="GBG06967.1"/>
    <property type="molecule type" value="Genomic_DNA"/>
</dbReference>
<name>A0A2R5EK99_9BACL</name>
<evidence type="ECO:0000313" key="3">
    <source>
        <dbReference type="Proteomes" id="UP000245202"/>
    </source>
</evidence>
<evidence type="ECO:0000313" key="2">
    <source>
        <dbReference type="EMBL" id="GBG06967.1"/>
    </source>
</evidence>
<sequence>MLEMIAIGYDLDASPRMLHGVRLLREALEACEYMVEEKAGGWAWNRYRDTGHRKIYVGRRSGSELLAELEARDVLLYHTDEPEGEGFYLATCPGRLVVVSGGDDSGALYGCQELAGRIREEGELPRELSFGDTPRLAWRGPAVGLQKQRVEPGRQPFEYPLTPDRFSWFYDRVMWLDYLDMLLKHRGNSLFLWNANPFASLIDLPGEPEAREVTKEQLEENASLLRWLTEEADRRGIQIFLAFYSIYIPQSFADKHGLSYRQCKPLPETSDYFRRLLAAFVRDYPTVGLMVCLGEMLKGQMYGVEWLCETILPGIMEGFDHSAGADPPPVIVRSHAIDIEKVMQEADGLYPNLHTEMKYNGESLTTWTPRGEVQALHRRMAERDGKHVVTVHMNSNLEPFRFGAPSFIQRCVQAAKYRLKGSALHFFPLSFWSWPYSPDRSEIPIKQVDRDWIWFEAWLRYAWNPDRDGKAEKRHWISRLEEKYGNRQSAERLLHAYETIGSCAPKLLRRFGITQGNRQTMSLGMTMSQLTNPERHVTWSKLWESHAPQGERLEEFVLKQLAGMPHLGETPLDIVEEVERSSEEASKAVKQARMTVQKNKTEFERLAADIDAIKAMTNMYTYKVRAALLVFMYKHTAFGKYAERAALLEESAEWLDKSVAAYRKLTETTEKQYVFANGMQTLHRKIPFRDGAAIYHWRDCLPMFERELAVFRQRIGELQTGKMPSALVQAPAVSYRRYSQASYKLLSEDAEQYRIEKGARVFTDGDIPIISCAEELYGLTGIRFSQLRAAHEEIQLEVELEEPSLILVGCFNSHDDQWLKPGGAAAVDPYTFGLDPVIRRGIRLFAYPSVHVHALPYEAGRHTLHYGKGAFLILGVIELHQSLSNRDFDPQHDERTLLDWLYEMTEVEMVP</sequence>
<evidence type="ECO:0000256" key="1">
    <source>
        <dbReference type="ARBA" id="ARBA00022801"/>
    </source>
</evidence>
<dbReference type="AlphaFoldDB" id="A0A2R5EK99"/>
<accession>A0A2R5EK99</accession>
<proteinExistence type="predicted"/>
<organism evidence="2 3">
    <name type="scientific">Paenibacillus agaridevorans</name>
    <dbReference type="NCBI Taxonomy" id="171404"/>
    <lineage>
        <taxon>Bacteria</taxon>
        <taxon>Bacillati</taxon>
        <taxon>Bacillota</taxon>
        <taxon>Bacilli</taxon>
        <taxon>Bacillales</taxon>
        <taxon>Paenibacillaceae</taxon>
        <taxon>Paenibacillus</taxon>
    </lineage>
</organism>
<dbReference type="GO" id="GO:0016787">
    <property type="term" value="F:hydrolase activity"/>
    <property type="evidence" value="ECO:0007669"/>
    <property type="project" value="UniProtKB-KW"/>
</dbReference>
<keyword evidence="3" id="KW-1185">Reference proteome</keyword>
<dbReference type="SUPFAM" id="SSF55545">
    <property type="entry name" value="beta-N-acetylhexosaminidase-like domain"/>
    <property type="match status" value="1"/>
</dbReference>
<dbReference type="GO" id="GO:0005975">
    <property type="term" value="P:carbohydrate metabolic process"/>
    <property type="evidence" value="ECO:0007669"/>
    <property type="project" value="UniProtKB-ARBA"/>
</dbReference>
<comment type="caution">
    <text evidence="2">The sequence shown here is derived from an EMBL/GenBank/DDBJ whole genome shotgun (WGS) entry which is preliminary data.</text>
</comment>
<dbReference type="Proteomes" id="UP000245202">
    <property type="component" value="Unassembled WGS sequence"/>
</dbReference>
<dbReference type="InterPro" id="IPR029018">
    <property type="entry name" value="Hex-like_dom2"/>
</dbReference>
<reference evidence="2 3" key="1">
    <citation type="submission" date="2017-08" db="EMBL/GenBank/DDBJ databases">
        <title>Substantial Increase in Enzyme Production by Combined Drug-Resistance Mutations in Paenibacillus agaridevorans.</title>
        <authorList>
            <person name="Tanaka Y."/>
            <person name="Funane K."/>
            <person name="Hosaka T."/>
            <person name="Shiwa Y."/>
            <person name="Fujita N."/>
            <person name="Miyazaki T."/>
            <person name="Yoshikawa H."/>
            <person name="Murakami K."/>
            <person name="Kasahara K."/>
            <person name="Inaoka T."/>
            <person name="Hiraga Y."/>
            <person name="Ochi K."/>
        </authorList>
    </citation>
    <scope>NUCLEOTIDE SEQUENCE [LARGE SCALE GENOMIC DNA]</scope>
    <source>
        <strain evidence="2 3">T-3040</strain>
    </source>
</reference>
<evidence type="ECO:0008006" key="4">
    <source>
        <dbReference type="Google" id="ProtNLM"/>
    </source>
</evidence>
<dbReference type="RefSeq" id="WP_108992112.1">
    <property type="nucleotide sequence ID" value="NZ_BDQX01000069.1"/>
</dbReference>